<keyword evidence="7 10" id="KW-0546">Nucleotide metabolism</keyword>
<dbReference type="GO" id="GO:0035870">
    <property type="term" value="F:dITP diphosphatase activity"/>
    <property type="evidence" value="ECO:0007669"/>
    <property type="project" value="UniProtKB-UniRule"/>
</dbReference>
<evidence type="ECO:0000313" key="12">
    <source>
        <dbReference type="EMBL" id="AVD71147.1"/>
    </source>
</evidence>
<evidence type="ECO:0000256" key="7">
    <source>
        <dbReference type="ARBA" id="ARBA00023080"/>
    </source>
</evidence>
<evidence type="ECO:0000256" key="6">
    <source>
        <dbReference type="ARBA" id="ARBA00022842"/>
    </source>
</evidence>
<accession>A0A2L1GNF2</accession>
<dbReference type="GO" id="GO:0036222">
    <property type="term" value="F:XTP diphosphatase activity"/>
    <property type="evidence" value="ECO:0007669"/>
    <property type="project" value="UniProtKB-UniRule"/>
</dbReference>
<evidence type="ECO:0000256" key="4">
    <source>
        <dbReference type="ARBA" id="ARBA00022741"/>
    </source>
</evidence>
<evidence type="ECO:0000256" key="1">
    <source>
        <dbReference type="ARBA" id="ARBA00008023"/>
    </source>
</evidence>
<proteinExistence type="inferred from homology"/>
<dbReference type="EC" id="3.6.1.66" evidence="10"/>
<gene>
    <name evidence="12" type="ORF">CAY53_06335</name>
</gene>
<comment type="catalytic activity">
    <reaction evidence="10">
        <text>ITP + H2O = IMP + diphosphate + H(+)</text>
        <dbReference type="Rhea" id="RHEA:29399"/>
        <dbReference type="ChEBI" id="CHEBI:15377"/>
        <dbReference type="ChEBI" id="CHEBI:15378"/>
        <dbReference type="ChEBI" id="CHEBI:33019"/>
        <dbReference type="ChEBI" id="CHEBI:58053"/>
        <dbReference type="ChEBI" id="CHEBI:61402"/>
        <dbReference type="EC" id="3.6.1.66"/>
    </reaction>
</comment>
<comment type="catalytic activity">
    <reaction evidence="8 10">
        <text>dITP + H2O = dIMP + diphosphate + H(+)</text>
        <dbReference type="Rhea" id="RHEA:28342"/>
        <dbReference type="ChEBI" id="CHEBI:15377"/>
        <dbReference type="ChEBI" id="CHEBI:15378"/>
        <dbReference type="ChEBI" id="CHEBI:33019"/>
        <dbReference type="ChEBI" id="CHEBI:61194"/>
        <dbReference type="ChEBI" id="CHEBI:61382"/>
        <dbReference type="EC" id="3.6.1.66"/>
    </reaction>
</comment>
<feature type="binding site" evidence="10">
    <location>
        <begin position="9"/>
        <end position="14"/>
    </location>
    <ligand>
        <name>substrate</name>
    </ligand>
</feature>
<evidence type="ECO:0000256" key="3">
    <source>
        <dbReference type="ARBA" id="ARBA00022723"/>
    </source>
</evidence>
<comment type="function">
    <text evidence="10">Pyrophosphatase that catalyzes the hydrolysis of nucleoside triphosphates to their monophosphate derivatives, with a high preference for the non-canonical purine nucleotides XTP (xanthosine triphosphate), dITP (deoxyinosine triphosphate) and ITP. Seems to function as a house-cleaning enzyme that removes non-canonical purine nucleotides from the nucleotide pool, thus preventing their incorporation into DNA/RNA and avoiding chromosomal lesions.</text>
</comment>
<evidence type="ECO:0000256" key="11">
    <source>
        <dbReference type="RuleBase" id="RU003781"/>
    </source>
</evidence>
<dbReference type="PANTHER" id="PTHR11067:SF9">
    <property type="entry name" value="INOSINE TRIPHOSPHATE PYROPHOSPHATASE"/>
    <property type="match status" value="1"/>
</dbReference>
<dbReference type="RefSeq" id="WP_104936421.1">
    <property type="nucleotide sequence ID" value="NZ_CP021255.1"/>
</dbReference>
<dbReference type="NCBIfam" id="NF011397">
    <property type="entry name" value="PRK14822.1"/>
    <property type="match status" value="1"/>
</dbReference>
<dbReference type="GO" id="GO:0005829">
    <property type="term" value="C:cytosol"/>
    <property type="evidence" value="ECO:0007669"/>
    <property type="project" value="TreeGrafter"/>
</dbReference>
<dbReference type="SUPFAM" id="SSF52972">
    <property type="entry name" value="ITPase-like"/>
    <property type="match status" value="1"/>
</dbReference>
<dbReference type="Proteomes" id="UP000239867">
    <property type="component" value="Chromosome"/>
</dbReference>
<dbReference type="Pfam" id="PF01725">
    <property type="entry name" value="Ham1p_like"/>
    <property type="match status" value="1"/>
</dbReference>
<dbReference type="GO" id="GO:0000166">
    <property type="term" value="F:nucleotide binding"/>
    <property type="evidence" value="ECO:0007669"/>
    <property type="project" value="UniProtKB-KW"/>
</dbReference>
<evidence type="ECO:0000256" key="10">
    <source>
        <dbReference type="HAMAP-Rule" id="MF_01405"/>
    </source>
</evidence>
<dbReference type="GO" id="GO:0036220">
    <property type="term" value="F:ITP diphosphatase activity"/>
    <property type="evidence" value="ECO:0007669"/>
    <property type="project" value="UniProtKB-UniRule"/>
</dbReference>
<dbReference type="GO" id="GO:0009117">
    <property type="term" value="P:nucleotide metabolic process"/>
    <property type="evidence" value="ECO:0007669"/>
    <property type="project" value="UniProtKB-KW"/>
</dbReference>
<keyword evidence="6 10" id="KW-0460">Magnesium</keyword>
<name>A0A2L1GNF2_9BACT</name>
<dbReference type="KEGG" id="deo:CAY53_06335"/>
<keyword evidence="5 10" id="KW-0378">Hydrolase</keyword>
<evidence type="ECO:0000313" key="13">
    <source>
        <dbReference type="Proteomes" id="UP000239867"/>
    </source>
</evidence>
<evidence type="ECO:0000256" key="5">
    <source>
        <dbReference type="ARBA" id="ARBA00022801"/>
    </source>
</evidence>
<dbReference type="Gene3D" id="3.90.950.10">
    <property type="match status" value="1"/>
</dbReference>
<keyword evidence="4 10" id="KW-0547">Nucleotide-binding</keyword>
<comment type="catalytic activity">
    <reaction evidence="9 10">
        <text>XTP + H2O = XMP + diphosphate + H(+)</text>
        <dbReference type="Rhea" id="RHEA:28610"/>
        <dbReference type="ChEBI" id="CHEBI:15377"/>
        <dbReference type="ChEBI" id="CHEBI:15378"/>
        <dbReference type="ChEBI" id="CHEBI:33019"/>
        <dbReference type="ChEBI" id="CHEBI:57464"/>
        <dbReference type="ChEBI" id="CHEBI:61314"/>
        <dbReference type="EC" id="3.6.1.66"/>
    </reaction>
</comment>
<dbReference type="GO" id="GO:0046872">
    <property type="term" value="F:metal ion binding"/>
    <property type="evidence" value="ECO:0007669"/>
    <property type="project" value="UniProtKB-KW"/>
</dbReference>
<evidence type="ECO:0000256" key="9">
    <source>
        <dbReference type="ARBA" id="ARBA00052017"/>
    </source>
</evidence>
<dbReference type="InterPro" id="IPR002637">
    <property type="entry name" value="RdgB/HAM1"/>
</dbReference>
<keyword evidence="3 10" id="KW-0479">Metal-binding</keyword>
<comment type="similarity">
    <text evidence="1 10 11">Belongs to the HAM1 NTPase family.</text>
</comment>
<evidence type="ECO:0000256" key="2">
    <source>
        <dbReference type="ARBA" id="ARBA00011738"/>
    </source>
</evidence>
<organism evidence="12 13">
    <name type="scientific">Desulfobulbus oralis</name>
    <dbReference type="NCBI Taxonomy" id="1986146"/>
    <lineage>
        <taxon>Bacteria</taxon>
        <taxon>Pseudomonadati</taxon>
        <taxon>Thermodesulfobacteriota</taxon>
        <taxon>Desulfobulbia</taxon>
        <taxon>Desulfobulbales</taxon>
        <taxon>Desulfobulbaceae</taxon>
        <taxon>Desulfobulbus</taxon>
    </lineage>
</organism>
<sequence>MQSLIILATKNAGKVQEIQDLLSAHAVKVQSLLDFGPLPGAVEDGQTFDDNAYKKALHYAKVLGLPCLADDSGLCVDALGGRPGVFSARYAGEHGDDAANCAKVLEEMRGQTQRGAHFTCVLSLATPGGPALTWEASCQGEILTEKRGENGFGYDPIFFYPPLGRSFAELSMAEKGRVSHRGKALSEFVSEFDKVQRWLAQRLHEQRLPKPDHHQFLHNDWSKDRMV</sequence>
<dbReference type="InterPro" id="IPR020922">
    <property type="entry name" value="dITP/XTP_pyrophosphatase"/>
</dbReference>
<feature type="binding site" evidence="10">
    <location>
        <begin position="152"/>
        <end position="155"/>
    </location>
    <ligand>
        <name>substrate</name>
    </ligand>
</feature>
<keyword evidence="13" id="KW-1185">Reference proteome</keyword>
<feature type="binding site" evidence="10">
    <location>
        <begin position="180"/>
        <end position="181"/>
    </location>
    <ligand>
        <name>substrate</name>
    </ligand>
</feature>
<dbReference type="AlphaFoldDB" id="A0A2L1GNF2"/>
<reference evidence="12 13" key="1">
    <citation type="journal article" date="2018" name="MBio">
        <title>Insights into the evolution of host association through the isolation and characterization of a novel human periodontal pathobiont, Desulfobulbus oralis.</title>
        <authorList>
            <person name="Cross K.L."/>
            <person name="Chirania P."/>
            <person name="Xiong W."/>
            <person name="Beall C.J."/>
            <person name="Elkins J.G."/>
            <person name="Giannone R.J."/>
            <person name="Griffen A.L."/>
            <person name="Guss A.M."/>
            <person name="Hettich R.L."/>
            <person name="Joshi S.S."/>
            <person name="Mokrzan E.M."/>
            <person name="Martin R.K."/>
            <person name="Zhulin I.B."/>
            <person name="Leys E.J."/>
            <person name="Podar M."/>
        </authorList>
    </citation>
    <scope>NUCLEOTIDE SEQUENCE [LARGE SCALE GENOMIC DNA]</scope>
    <source>
        <strain evidence="12 13">ORNL</strain>
    </source>
</reference>
<dbReference type="OrthoDB" id="9807456at2"/>
<evidence type="ECO:0000256" key="8">
    <source>
        <dbReference type="ARBA" id="ARBA00051875"/>
    </source>
</evidence>
<comment type="cofactor">
    <cofactor evidence="10">
        <name>Mg(2+)</name>
        <dbReference type="ChEBI" id="CHEBI:18420"/>
    </cofactor>
    <text evidence="10">Binds 1 Mg(2+) ion per subunit.</text>
</comment>
<dbReference type="InterPro" id="IPR029001">
    <property type="entry name" value="ITPase-like_fam"/>
</dbReference>
<feature type="binding site" evidence="10">
    <location>
        <position position="72"/>
    </location>
    <ligand>
        <name>substrate</name>
    </ligand>
</feature>
<protein>
    <recommendedName>
        <fullName evidence="10">dITP/XTP pyrophosphatase</fullName>
        <ecNumber evidence="10">3.6.1.66</ecNumber>
    </recommendedName>
    <alternativeName>
        <fullName evidence="10">Non-canonical purine NTP pyrophosphatase</fullName>
    </alternativeName>
    <alternativeName>
        <fullName evidence="10">Non-standard purine NTP pyrophosphatase</fullName>
    </alternativeName>
    <alternativeName>
        <fullName evidence="10">Nucleoside-triphosphate diphosphatase</fullName>
    </alternativeName>
    <alternativeName>
        <fullName evidence="10">Nucleoside-triphosphate pyrophosphatase</fullName>
        <shortName evidence="10">NTPase</shortName>
    </alternativeName>
</protein>
<dbReference type="EMBL" id="CP021255">
    <property type="protein sequence ID" value="AVD71147.1"/>
    <property type="molecule type" value="Genomic_DNA"/>
</dbReference>
<dbReference type="PANTHER" id="PTHR11067">
    <property type="entry name" value="INOSINE TRIPHOSPHATE PYROPHOSPHATASE/HAM1 PROTEIN"/>
    <property type="match status" value="1"/>
</dbReference>
<dbReference type="GO" id="GO:0017111">
    <property type="term" value="F:ribonucleoside triphosphate phosphatase activity"/>
    <property type="evidence" value="ECO:0007669"/>
    <property type="project" value="InterPro"/>
</dbReference>
<dbReference type="GO" id="GO:0009146">
    <property type="term" value="P:purine nucleoside triphosphate catabolic process"/>
    <property type="evidence" value="ECO:0007669"/>
    <property type="project" value="UniProtKB-UniRule"/>
</dbReference>
<dbReference type="HAMAP" id="MF_01405">
    <property type="entry name" value="Non_canon_purine_NTPase"/>
    <property type="match status" value="1"/>
</dbReference>
<feature type="active site" description="Proton acceptor" evidence="10">
    <location>
        <position position="71"/>
    </location>
</feature>
<comment type="caution">
    <text evidence="10">Lacks conserved residue(s) required for the propagation of feature annotation.</text>
</comment>
<feature type="binding site" evidence="10">
    <location>
        <position position="71"/>
    </location>
    <ligand>
        <name>Mg(2+)</name>
        <dbReference type="ChEBI" id="CHEBI:18420"/>
    </ligand>
</feature>
<dbReference type="NCBIfam" id="TIGR00042">
    <property type="entry name" value="RdgB/HAM1 family non-canonical purine NTP pyrophosphatase"/>
    <property type="match status" value="1"/>
</dbReference>
<feature type="binding site" evidence="10">
    <location>
        <position position="175"/>
    </location>
    <ligand>
        <name>substrate</name>
    </ligand>
</feature>
<dbReference type="FunFam" id="3.90.950.10:FF:000001">
    <property type="entry name" value="dITP/XTP pyrophosphatase"/>
    <property type="match status" value="1"/>
</dbReference>
<dbReference type="CDD" id="cd00515">
    <property type="entry name" value="HAM1"/>
    <property type="match status" value="1"/>
</dbReference>
<comment type="subunit">
    <text evidence="2 10">Homodimer.</text>
</comment>